<dbReference type="EMBL" id="CP059667">
    <property type="protein sequence ID" value="QRW23667.1"/>
    <property type="molecule type" value="Genomic_DNA"/>
</dbReference>
<dbReference type="GeneID" id="67030982"/>
<organism evidence="1 2">
    <name type="scientific">Rhizoctonia solani</name>
    <dbReference type="NCBI Taxonomy" id="456999"/>
    <lineage>
        <taxon>Eukaryota</taxon>
        <taxon>Fungi</taxon>
        <taxon>Dikarya</taxon>
        <taxon>Basidiomycota</taxon>
        <taxon>Agaricomycotina</taxon>
        <taxon>Agaricomycetes</taxon>
        <taxon>Cantharellales</taxon>
        <taxon>Ceratobasidiaceae</taxon>
        <taxon>Rhizoctonia</taxon>
    </lineage>
</organism>
<gene>
    <name evidence="1" type="ORF">RhiXN_08703</name>
</gene>
<dbReference type="RefSeq" id="XP_043183904.1">
    <property type="nucleotide sequence ID" value="XM_043328519.1"/>
</dbReference>
<dbReference type="AlphaFoldDB" id="A0A8H8T0H0"/>
<reference evidence="1" key="1">
    <citation type="submission" date="2020-05" db="EMBL/GenBank/DDBJ databases">
        <title>Evolutionary and genomic comparisons of hybrid uninucleate and nonhybrid Rhizoctonia fungi.</title>
        <authorList>
            <person name="Li C."/>
            <person name="Chen X."/>
        </authorList>
    </citation>
    <scope>NUCLEOTIDE SEQUENCE</scope>
    <source>
        <strain evidence="1">AG-1 IA</strain>
    </source>
</reference>
<sequence>MLDMLFRVTTNLPIKIFVTSQPKPDIQLRVEAQLDERHSVCLLHDIKKSLVQADIKLYLLEQLANSAVPKSDLTQLASLSGSLFIYAATAVWYICRKGNIVDQAQLKVVLRPSSRLSYWHADIDRLYSTILDAAVYNPDQEPEEQEQMLTLLWTAVCTQESVSIDTLAALAVIEVSKAMVLLQLLYSVLHVLHGTNMVSMLHALFPDFIFDKAWLARFCPRRL</sequence>
<evidence type="ECO:0000313" key="2">
    <source>
        <dbReference type="Proteomes" id="UP000650533"/>
    </source>
</evidence>
<protein>
    <submittedName>
        <fullName evidence="1">Peptidase C14</fullName>
    </submittedName>
</protein>
<dbReference type="Proteomes" id="UP000650533">
    <property type="component" value="Chromosome 10"/>
</dbReference>
<dbReference type="KEGG" id="rsx:RhiXN_08703"/>
<evidence type="ECO:0000313" key="1">
    <source>
        <dbReference type="EMBL" id="QRW23667.1"/>
    </source>
</evidence>
<accession>A0A8H8T0H0</accession>
<proteinExistence type="predicted"/>
<name>A0A8H8T0H0_9AGAM</name>